<dbReference type="GO" id="GO:0019303">
    <property type="term" value="P:D-ribose catabolic process"/>
    <property type="evidence" value="ECO:0007669"/>
    <property type="project" value="UniProtKB-UniRule"/>
</dbReference>
<protein>
    <recommendedName>
        <fullName evidence="3 12">Ribokinase</fullName>
        <shortName evidence="12">RK</shortName>
        <ecNumber evidence="2 12">2.7.1.15</ecNumber>
    </recommendedName>
</protein>
<evidence type="ECO:0000313" key="15">
    <source>
        <dbReference type="Proteomes" id="UP000190042"/>
    </source>
</evidence>
<dbReference type="Pfam" id="PF00294">
    <property type="entry name" value="PfkB"/>
    <property type="match status" value="1"/>
</dbReference>
<name>A0A1T4XYV5_9BACL</name>
<evidence type="ECO:0000256" key="11">
    <source>
        <dbReference type="ARBA" id="ARBA00023277"/>
    </source>
</evidence>
<dbReference type="InterPro" id="IPR011611">
    <property type="entry name" value="PfkB_dom"/>
</dbReference>
<comment type="caution">
    <text evidence="12">Lacks conserved residue(s) required for the propagation of feature annotation.</text>
</comment>
<feature type="binding site" evidence="12">
    <location>
        <position position="277"/>
    </location>
    <ligand>
        <name>ATP</name>
        <dbReference type="ChEBI" id="CHEBI:30616"/>
    </ligand>
</feature>
<dbReference type="GO" id="GO:0005829">
    <property type="term" value="C:cytosol"/>
    <property type="evidence" value="ECO:0007669"/>
    <property type="project" value="TreeGrafter"/>
</dbReference>
<dbReference type="PROSITE" id="PS00584">
    <property type="entry name" value="PFKB_KINASES_2"/>
    <property type="match status" value="1"/>
</dbReference>
<organism evidence="14 15">
    <name type="scientific">Sporosarcina newyorkensis</name>
    <dbReference type="NCBI Taxonomy" id="759851"/>
    <lineage>
        <taxon>Bacteria</taxon>
        <taxon>Bacillati</taxon>
        <taxon>Bacillota</taxon>
        <taxon>Bacilli</taxon>
        <taxon>Bacillales</taxon>
        <taxon>Caryophanaceae</taxon>
        <taxon>Sporosarcina</taxon>
    </lineage>
</organism>
<gene>
    <name evidence="12" type="primary">rbsK</name>
    <name evidence="14" type="ORF">SAMN04244570_1460</name>
</gene>
<dbReference type="UniPathway" id="UPA00916">
    <property type="reaction ID" value="UER00889"/>
</dbReference>
<comment type="cofactor">
    <cofactor evidence="12">
        <name>Mg(2+)</name>
        <dbReference type="ChEBI" id="CHEBI:18420"/>
    </cofactor>
    <text evidence="12">Requires a divalent cation, most likely magnesium in vivo, as an electrophilic catalyst to aid phosphoryl group transfer. It is the chelate of the metal and the nucleotide that is the actual substrate.</text>
</comment>
<dbReference type="GO" id="GO:0046872">
    <property type="term" value="F:metal ion binding"/>
    <property type="evidence" value="ECO:0007669"/>
    <property type="project" value="UniProtKB-KW"/>
</dbReference>
<keyword evidence="9 12" id="KW-0460">Magnesium</keyword>
<proteinExistence type="inferred from homology"/>
<evidence type="ECO:0000256" key="8">
    <source>
        <dbReference type="ARBA" id="ARBA00022840"/>
    </source>
</evidence>
<comment type="catalytic activity">
    <reaction evidence="12">
        <text>D-ribose + ATP = D-ribose 5-phosphate + ADP + H(+)</text>
        <dbReference type="Rhea" id="RHEA:13697"/>
        <dbReference type="ChEBI" id="CHEBI:15378"/>
        <dbReference type="ChEBI" id="CHEBI:30616"/>
        <dbReference type="ChEBI" id="CHEBI:47013"/>
        <dbReference type="ChEBI" id="CHEBI:78346"/>
        <dbReference type="ChEBI" id="CHEBI:456216"/>
        <dbReference type="EC" id="2.7.1.15"/>
    </reaction>
</comment>
<evidence type="ECO:0000256" key="1">
    <source>
        <dbReference type="ARBA" id="ARBA00005380"/>
    </source>
</evidence>
<evidence type="ECO:0000256" key="2">
    <source>
        <dbReference type="ARBA" id="ARBA00012035"/>
    </source>
</evidence>
<dbReference type="PANTHER" id="PTHR10584">
    <property type="entry name" value="SUGAR KINASE"/>
    <property type="match status" value="1"/>
</dbReference>
<feature type="binding site" evidence="12">
    <location>
        <position position="247"/>
    </location>
    <ligand>
        <name>K(+)</name>
        <dbReference type="ChEBI" id="CHEBI:29103"/>
    </ligand>
</feature>
<feature type="binding site" evidence="12">
    <location>
        <position position="249"/>
    </location>
    <ligand>
        <name>K(+)</name>
        <dbReference type="ChEBI" id="CHEBI:29103"/>
    </ligand>
</feature>
<keyword evidence="8 12" id="KW-0067">ATP-binding</keyword>
<evidence type="ECO:0000313" key="14">
    <source>
        <dbReference type="EMBL" id="SKA94709.1"/>
    </source>
</evidence>
<feature type="binding site" evidence="12">
    <location>
        <position position="253"/>
    </location>
    <ligand>
        <name>substrate</name>
    </ligand>
</feature>
<keyword evidence="7 12" id="KW-0418">Kinase</keyword>
<evidence type="ECO:0000256" key="12">
    <source>
        <dbReference type="HAMAP-Rule" id="MF_01987"/>
    </source>
</evidence>
<feature type="binding site" evidence="12">
    <location>
        <begin position="11"/>
        <end position="13"/>
    </location>
    <ligand>
        <name>substrate</name>
    </ligand>
</feature>
<comment type="similarity">
    <text evidence="1">Belongs to the carbohydrate kinase pfkB family.</text>
</comment>
<keyword evidence="11 12" id="KW-0119">Carbohydrate metabolism</keyword>
<evidence type="ECO:0000256" key="6">
    <source>
        <dbReference type="ARBA" id="ARBA00022741"/>
    </source>
</evidence>
<dbReference type="Gene3D" id="3.40.1190.20">
    <property type="match status" value="1"/>
</dbReference>
<evidence type="ECO:0000256" key="9">
    <source>
        <dbReference type="ARBA" id="ARBA00022842"/>
    </source>
</evidence>
<feature type="binding site" evidence="12">
    <location>
        <position position="140"/>
    </location>
    <ligand>
        <name>substrate</name>
    </ligand>
</feature>
<evidence type="ECO:0000256" key="3">
    <source>
        <dbReference type="ARBA" id="ARBA00016943"/>
    </source>
</evidence>
<dbReference type="CDD" id="cd01174">
    <property type="entry name" value="ribokinase"/>
    <property type="match status" value="1"/>
</dbReference>
<keyword evidence="15" id="KW-1185">Reference proteome</keyword>
<comment type="pathway">
    <text evidence="12">Carbohydrate metabolism; D-ribose degradation; D-ribose 5-phosphate from beta-D-ribopyranose: step 2/2.</text>
</comment>
<evidence type="ECO:0000259" key="13">
    <source>
        <dbReference type="Pfam" id="PF00294"/>
    </source>
</evidence>
<keyword evidence="4 12" id="KW-0808">Transferase</keyword>
<feature type="binding site" evidence="12">
    <location>
        <position position="286"/>
    </location>
    <ligand>
        <name>K(+)</name>
        <dbReference type="ChEBI" id="CHEBI:29103"/>
    </ligand>
</feature>
<accession>A0A1T4XYV5</accession>
<keyword evidence="10 12" id="KW-0630">Potassium</keyword>
<sequence length="315" mass="33690">MANVIVIGSYVTDLMTLTPHLPKPGETVLGGPFQMGPGGKGANQATAAARSGSHVTYMTKLGTDIFGEQALQYFKNEGMNVDYIKQDPTEITGTAQIIVDQHSENSIAVALGACGKITKEDVYATEEKFKGSDIALVQFETSMEAIQTTIELASKHHVPLILNPAPYRDFPKELLTKVSYITPNEIEASELSGIKVIDELSARKAAERIYEMGIPHIIITMGKQGVYLYTGEGTGELIPAFSVHAIDTTGAGDAFSGGLAHSLAAGKELKESIRYANAVAALCVTKLGTAPAMPHKEQVEHFLKESGEVKSDSYS</sequence>
<keyword evidence="12" id="KW-0963">Cytoplasm</keyword>
<evidence type="ECO:0000256" key="5">
    <source>
        <dbReference type="ARBA" id="ARBA00022723"/>
    </source>
</evidence>
<feature type="active site" description="Proton acceptor" evidence="12">
    <location>
        <position position="253"/>
    </location>
</feature>
<comment type="function">
    <text evidence="12">Catalyzes the phosphorylation of ribose at O-5 in a reaction requiring ATP and magnesium. The resulting D-ribose-5-phosphate can then be used either for sythesis of nucleotides, histidine, and tryptophan, or as a component of the pentose phosphate pathway.</text>
</comment>
<dbReference type="GO" id="GO:0004747">
    <property type="term" value="F:ribokinase activity"/>
    <property type="evidence" value="ECO:0007669"/>
    <property type="project" value="UniProtKB-UniRule"/>
</dbReference>
<feature type="binding site" evidence="12">
    <location>
        <position position="288"/>
    </location>
    <ligand>
        <name>K(+)</name>
        <dbReference type="ChEBI" id="CHEBI:29103"/>
    </ligand>
</feature>
<feature type="binding site" evidence="12">
    <location>
        <begin position="220"/>
        <end position="225"/>
    </location>
    <ligand>
        <name>ATP</name>
        <dbReference type="ChEBI" id="CHEBI:30616"/>
    </ligand>
</feature>
<comment type="similarity">
    <text evidence="12">Belongs to the carbohydrate kinase PfkB family. Ribokinase subfamily.</text>
</comment>
<reference evidence="15" key="1">
    <citation type="submission" date="2017-02" db="EMBL/GenBank/DDBJ databases">
        <authorList>
            <person name="Varghese N."/>
            <person name="Submissions S."/>
        </authorList>
    </citation>
    <scope>NUCLEOTIDE SEQUENCE [LARGE SCALE GENOMIC DNA]</scope>
    <source>
        <strain evidence="15">DSM 23966</strain>
    </source>
</reference>
<dbReference type="SUPFAM" id="SSF53613">
    <property type="entry name" value="Ribokinase-like"/>
    <property type="match status" value="1"/>
</dbReference>
<evidence type="ECO:0000256" key="7">
    <source>
        <dbReference type="ARBA" id="ARBA00022777"/>
    </source>
</evidence>
<comment type="subunit">
    <text evidence="12">Homodimer.</text>
</comment>
<feature type="binding site" evidence="12">
    <location>
        <position position="184"/>
    </location>
    <ligand>
        <name>ATP</name>
        <dbReference type="ChEBI" id="CHEBI:30616"/>
    </ligand>
</feature>
<feature type="binding site" evidence="12">
    <location>
        <begin position="252"/>
        <end position="253"/>
    </location>
    <ligand>
        <name>ATP</name>
        <dbReference type="ChEBI" id="CHEBI:30616"/>
    </ligand>
</feature>
<feature type="binding site" evidence="12">
    <location>
        <begin position="39"/>
        <end position="43"/>
    </location>
    <ligand>
        <name>substrate</name>
    </ligand>
</feature>
<dbReference type="EC" id="2.7.1.15" evidence="2 12"/>
<feature type="domain" description="Carbohydrate kinase PfkB" evidence="13">
    <location>
        <begin position="1"/>
        <end position="295"/>
    </location>
</feature>
<evidence type="ECO:0000256" key="4">
    <source>
        <dbReference type="ARBA" id="ARBA00022679"/>
    </source>
</evidence>
<dbReference type="NCBIfam" id="TIGR02152">
    <property type="entry name" value="D_ribokin_bact"/>
    <property type="match status" value="1"/>
</dbReference>
<dbReference type="Proteomes" id="UP000190042">
    <property type="component" value="Unassembled WGS sequence"/>
</dbReference>
<feature type="binding site" evidence="12">
    <location>
        <position position="283"/>
    </location>
    <ligand>
        <name>K(+)</name>
        <dbReference type="ChEBI" id="CHEBI:29103"/>
    </ligand>
</feature>
<dbReference type="AlphaFoldDB" id="A0A1T4XYV5"/>
<dbReference type="EMBL" id="FUYJ01000002">
    <property type="protein sequence ID" value="SKA94709.1"/>
    <property type="molecule type" value="Genomic_DNA"/>
</dbReference>
<dbReference type="HAMAP" id="MF_01987">
    <property type="entry name" value="Ribokinase"/>
    <property type="match status" value="1"/>
</dbReference>
<dbReference type="PANTHER" id="PTHR10584:SF166">
    <property type="entry name" value="RIBOKINASE"/>
    <property type="match status" value="1"/>
</dbReference>
<keyword evidence="6 12" id="KW-0547">Nucleotide-binding</keyword>
<evidence type="ECO:0000256" key="10">
    <source>
        <dbReference type="ARBA" id="ARBA00022958"/>
    </source>
</evidence>
<dbReference type="InterPro" id="IPR002139">
    <property type="entry name" value="Ribo/fructo_kinase"/>
</dbReference>
<dbReference type="GO" id="GO:0005524">
    <property type="term" value="F:ATP binding"/>
    <property type="evidence" value="ECO:0007669"/>
    <property type="project" value="UniProtKB-UniRule"/>
</dbReference>
<dbReference type="InterPro" id="IPR011877">
    <property type="entry name" value="Ribokinase"/>
</dbReference>
<dbReference type="InterPro" id="IPR029056">
    <property type="entry name" value="Ribokinase-like"/>
</dbReference>
<dbReference type="PRINTS" id="PR00990">
    <property type="entry name" value="RIBOKINASE"/>
</dbReference>
<dbReference type="RefSeq" id="WP_078817111.1">
    <property type="nucleotide sequence ID" value="NZ_FUYJ01000002.1"/>
</dbReference>
<keyword evidence="5 12" id="KW-0479">Metal-binding</keyword>
<comment type="activity regulation">
    <text evidence="12">Activated by a monovalent cation that binds near, but not in, the active site. The most likely occupant of the site in vivo is potassium. Ion binding induces a conformational change that may alter substrate affinity.</text>
</comment>
<dbReference type="InterPro" id="IPR002173">
    <property type="entry name" value="Carboh/pur_kinase_PfkB_CS"/>
</dbReference>
<comment type="subcellular location">
    <subcellularLocation>
        <location evidence="12">Cytoplasm</location>
    </subcellularLocation>
</comment>